<dbReference type="InterPro" id="IPR036735">
    <property type="entry name" value="NGN_dom_sf"/>
</dbReference>
<accession>A0A372IR59</accession>
<evidence type="ECO:0000256" key="2">
    <source>
        <dbReference type="ARBA" id="ARBA00023015"/>
    </source>
</evidence>
<feature type="domain" description="NusG-like N-terminal" evidence="4">
    <location>
        <begin position="17"/>
        <end position="116"/>
    </location>
</feature>
<dbReference type="AlphaFoldDB" id="A0A372IR59"/>
<dbReference type="SUPFAM" id="SSF82679">
    <property type="entry name" value="N-utilization substance G protein NusG, N-terminal domain"/>
    <property type="match status" value="1"/>
</dbReference>
<evidence type="ECO:0000313" key="6">
    <source>
        <dbReference type="Proteomes" id="UP000264702"/>
    </source>
</evidence>
<sequence>MKETREIIIMESTTSAASAWFALQTRYRFEERIATELEAKGFESYLPRLKETHQWKDRKKVLDVPAFGGYIFARFDPSLRNRVRVLETAGVVRVLGHHGRPEPVSELEIEALRLALESGVQCERHEHLEVGSKISVRRGPLAGLSGQVMRLGNRVRIFVNVVSVHQSISVEVPLEDIDPLDIPAEQLPVV</sequence>
<reference evidence="5 6" key="1">
    <citation type="submission" date="2018-08" db="EMBL/GenBank/DDBJ databases">
        <title>Acidipila sp. 4G-K13, an acidobacterium isolated from forest soil.</title>
        <authorList>
            <person name="Gao Z.-H."/>
            <person name="Qiu L.-H."/>
        </authorList>
    </citation>
    <scope>NUCLEOTIDE SEQUENCE [LARGE SCALE GENOMIC DNA]</scope>
    <source>
        <strain evidence="5 6">4G-K13</strain>
    </source>
</reference>
<evidence type="ECO:0000256" key="1">
    <source>
        <dbReference type="ARBA" id="ARBA00022814"/>
    </source>
</evidence>
<evidence type="ECO:0000313" key="5">
    <source>
        <dbReference type="EMBL" id="RFU17396.1"/>
    </source>
</evidence>
<keyword evidence="1" id="KW-0889">Transcription antitermination</keyword>
<dbReference type="PANTHER" id="PTHR30265">
    <property type="entry name" value="RHO-INTERACTING TRANSCRIPTION TERMINATION FACTOR NUSG"/>
    <property type="match status" value="1"/>
</dbReference>
<dbReference type="Proteomes" id="UP000264702">
    <property type="component" value="Unassembled WGS sequence"/>
</dbReference>
<dbReference type="InterPro" id="IPR006645">
    <property type="entry name" value="NGN-like_dom"/>
</dbReference>
<dbReference type="EMBL" id="QVQT01000002">
    <property type="protein sequence ID" value="RFU17396.1"/>
    <property type="molecule type" value="Genomic_DNA"/>
</dbReference>
<dbReference type="Gene3D" id="3.30.70.940">
    <property type="entry name" value="NusG, N-terminal domain"/>
    <property type="match status" value="1"/>
</dbReference>
<organism evidence="5 6">
    <name type="scientific">Paracidobacterium acidisoli</name>
    <dbReference type="NCBI Taxonomy" id="2303751"/>
    <lineage>
        <taxon>Bacteria</taxon>
        <taxon>Pseudomonadati</taxon>
        <taxon>Acidobacteriota</taxon>
        <taxon>Terriglobia</taxon>
        <taxon>Terriglobales</taxon>
        <taxon>Acidobacteriaceae</taxon>
        <taxon>Paracidobacterium</taxon>
    </lineage>
</organism>
<dbReference type="GO" id="GO:0031564">
    <property type="term" value="P:transcription antitermination"/>
    <property type="evidence" value="ECO:0007669"/>
    <property type="project" value="UniProtKB-KW"/>
</dbReference>
<proteinExistence type="predicted"/>
<dbReference type="InterPro" id="IPR043425">
    <property type="entry name" value="NusG-like"/>
</dbReference>
<keyword evidence="2" id="KW-0805">Transcription regulation</keyword>
<keyword evidence="3" id="KW-0804">Transcription</keyword>
<gene>
    <name evidence="5" type="ORF">D0Y96_04330</name>
</gene>
<dbReference type="NCBIfam" id="NF033644">
    <property type="entry name" value="antiterm_UpxY"/>
    <property type="match status" value="1"/>
</dbReference>
<evidence type="ECO:0000259" key="4">
    <source>
        <dbReference type="SMART" id="SM00738"/>
    </source>
</evidence>
<dbReference type="GO" id="GO:0006354">
    <property type="term" value="P:DNA-templated transcription elongation"/>
    <property type="evidence" value="ECO:0007669"/>
    <property type="project" value="InterPro"/>
</dbReference>
<dbReference type="PANTHER" id="PTHR30265:SF4">
    <property type="entry name" value="KOW MOTIF FAMILY PROTEIN, EXPRESSED"/>
    <property type="match status" value="1"/>
</dbReference>
<name>A0A372IR59_9BACT</name>
<protein>
    <submittedName>
        <fullName evidence="5">UpxY family transcription antiterminator</fullName>
    </submittedName>
</protein>
<dbReference type="OrthoDB" id="9790639at2"/>
<comment type="caution">
    <text evidence="5">The sequence shown here is derived from an EMBL/GenBank/DDBJ whole genome shotgun (WGS) entry which is preliminary data.</text>
</comment>
<keyword evidence="6" id="KW-1185">Reference proteome</keyword>
<evidence type="ECO:0000256" key="3">
    <source>
        <dbReference type="ARBA" id="ARBA00023163"/>
    </source>
</evidence>
<dbReference type="RefSeq" id="WP_117298144.1">
    <property type="nucleotide sequence ID" value="NZ_QVQT02000002.1"/>
</dbReference>
<dbReference type="Pfam" id="PF02357">
    <property type="entry name" value="NusG"/>
    <property type="match status" value="1"/>
</dbReference>
<dbReference type="SMART" id="SM00738">
    <property type="entry name" value="NGN"/>
    <property type="match status" value="1"/>
</dbReference>